<dbReference type="InterPro" id="IPR036969">
    <property type="entry name" value="Citrate_synthase_sf"/>
</dbReference>
<evidence type="ECO:0000313" key="4">
    <source>
        <dbReference type="EMBL" id="SMQ48174.1"/>
    </source>
</evidence>
<dbReference type="Proteomes" id="UP000215127">
    <property type="component" value="Chromosome 2"/>
</dbReference>
<dbReference type="STRING" id="1276538.A0A1X7RL54"/>
<dbReference type="EMBL" id="LT853693">
    <property type="protein sequence ID" value="SMQ48174.1"/>
    <property type="molecule type" value="Genomic_DNA"/>
</dbReference>
<dbReference type="GO" id="GO:0005975">
    <property type="term" value="P:carbohydrate metabolic process"/>
    <property type="evidence" value="ECO:0007669"/>
    <property type="project" value="TreeGrafter"/>
</dbReference>
<proteinExistence type="inferred from homology"/>
<sequence>MARQPESTVLKTWRAVAGLSTSVQRWKKRLDKSLAMAALALFRATGATSLGASSGTLSVTDNRTNRRYTIPIMHNSVRATDFRQIAAAGRGADPVDQVESGLRIIDRGFLNTACMESNITLIDGQRAYIQYRDHSIEHLFDNNDYEEVVHLLIWGHLPSTQEKTKLRKAFAAAATPPRPVVEVVQAFPRDALTGTILLAGLAAWAACDPGTQSVHQENRPKYLGNIAEVDAAIIRTTQAMATTIALAYCHKRGKPFTQPEREGTFIGNVLTMMGFTDNMGKPIAEIEATFARLWILYADHEMTNSTAAFLHAASTLSDPLSCAVSGIVSAYGPLHGGAIDQAYKGFQTIGTPENVPILIADVKAKKQRLFGYGHRIYKKTDPRAKLIRPMIDEHMPKVKDNPLLRVALEVDRVANEDDYFTSRNLKANADLYGCFLYTALGFETDIIVALASLSRTPGVMAHWRESMSQTPLLWRPLQVFTGSIASAARSDVKAQ</sequence>
<dbReference type="InterPro" id="IPR016142">
    <property type="entry name" value="Citrate_synth-like_lrg_a-sub"/>
</dbReference>
<gene>
    <name evidence="4" type="ORF">ZT3D7_G3323</name>
</gene>
<dbReference type="Pfam" id="PF00285">
    <property type="entry name" value="Citrate_synt"/>
    <property type="match status" value="1"/>
</dbReference>
<dbReference type="SUPFAM" id="SSF48256">
    <property type="entry name" value="Citrate synthase"/>
    <property type="match status" value="1"/>
</dbReference>
<dbReference type="Gene3D" id="1.10.580.10">
    <property type="entry name" value="Citrate Synthase, domain 1"/>
    <property type="match status" value="1"/>
</dbReference>
<accession>A0A1X7RL54</accession>
<dbReference type="InterPro" id="IPR019810">
    <property type="entry name" value="Citrate_synthase_AS"/>
</dbReference>
<keyword evidence="5" id="KW-1185">Reference proteome</keyword>
<comment type="similarity">
    <text evidence="1 3">Belongs to the citrate synthase family.</text>
</comment>
<organism evidence="4 5">
    <name type="scientific">Zymoseptoria tritici (strain ST99CH_3D7)</name>
    <dbReference type="NCBI Taxonomy" id="1276538"/>
    <lineage>
        <taxon>Eukaryota</taxon>
        <taxon>Fungi</taxon>
        <taxon>Dikarya</taxon>
        <taxon>Ascomycota</taxon>
        <taxon>Pezizomycotina</taxon>
        <taxon>Dothideomycetes</taxon>
        <taxon>Dothideomycetidae</taxon>
        <taxon>Mycosphaerellales</taxon>
        <taxon>Mycosphaerellaceae</taxon>
        <taxon>Zymoseptoria</taxon>
    </lineage>
</organism>
<dbReference type="Gene3D" id="1.10.230.10">
    <property type="entry name" value="Cytochrome P450-Terp, domain 2"/>
    <property type="match status" value="1"/>
</dbReference>
<evidence type="ECO:0000256" key="1">
    <source>
        <dbReference type="ARBA" id="ARBA00010566"/>
    </source>
</evidence>
<dbReference type="InterPro" id="IPR016143">
    <property type="entry name" value="Citrate_synth-like_sm_a-sub"/>
</dbReference>
<dbReference type="PANTHER" id="PTHR11739:SF4">
    <property type="entry name" value="CITRATE SYNTHASE, PEROXISOMAL"/>
    <property type="match status" value="1"/>
</dbReference>
<evidence type="ECO:0000256" key="2">
    <source>
        <dbReference type="ARBA" id="ARBA00022679"/>
    </source>
</evidence>
<reference evidence="4 5" key="1">
    <citation type="submission" date="2016-06" db="EMBL/GenBank/DDBJ databases">
        <authorList>
            <person name="Kjaerup R.B."/>
            <person name="Dalgaard T.S."/>
            <person name="Juul-Madsen H.R."/>
        </authorList>
    </citation>
    <scope>NUCLEOTIDE SEQUENCE [LARGE SCALE GENOMIC DNA]</scope>
</reference>
<dbReference type="PRINTS" id="PR00143">
    <property type="entry name" value="CITRTSNTHASE"/>
</dbReference>
<dbReference type="PROSITE" id="PS00480">
    <property type="entry name" value="CITRATE_SYNTHASE"/>
    <property type="match status" value="1"/>
</dbReference>
<dbReference type="GO" id="GO:0046912">
    <property type="term" value="F:acyltransferase activity, acyl groups converted into alkyl on transfer"/>
    <property type="evidence" value="ECO:0007669"/>
    <property type="project" value="InterPro"/>
</dbReference>
<evidence type="ECO:0000313" key="5">
    <source>
        <dbReference type="Proteomes" id="UP000215127"/>
    </source>
</evidence>
<protein>
    <recommendedName>
        <fullName evidence="3">Citrate synthase</fullName>
    </recommendedName>
</protein>
<name>A0A1X7RL54_ZYMT9</name>
<dbReference type="GO" id="GO:0005759">
    <property type="term" value="C:mitochondrial matrix"/>
    <property type="evidence" value="ECO:0007669"/>
    <property type="project" value="TreeGrafter"/>
</dbReference>
<dbReference type="AlphaFoldDB" id="A0A1X7RL54"/>
<dbReference type="PANTHER" id="PTHR11739">
    <property type="entry name" value="CITRATE SYNTHASE"/>
    <property type="match status" value="1"/>
</dbReference>
<evidence type="ECO:0000256" key="3">
    <source>
        <dbReference type="RuleBase" id="RU000441"/>
    </source>
</evidence>
<dbReference type="InterPro" id="IPR002020">
    <property type="entry name" value="Citrate_synthase"/>
</dbReference>
<dbReference type="GO" id="GO:0006099">
    <property type="term" value="P:tricarboxylic acid cycle"/>
    <property type="evidence" value="ECO:0007669"/>
    <property type="project" value="TreeGrafter"/>
</dbReference>
<keyword evidence="2 3" id="KW-0808">Transferase</keyword>